<proteinExistence type="predicted"/>
<comment type="caution">
    <text evidence="1">The sequence shown here is derived from an EMBL/GenBank/DDBJ whole genome shotgun (WGS) entry which is preliminary data.</text>
</comment>
<dbReference type="PATRIC" id="fig|1299334.3.peg.1500"/>
<accession>X8DLC2</accession>
<dbReference type="AlphaFoldDB" id="X8DLC2"/>
<dbReference type="Pfam" id="PF11066">
    <property type="entry name" value="DUF2867"/>
    <property type="match status" value="1"/>
</dbReference>
<dbReference type="EMBL" id="JAOB01000013">
    <property type="protein sequence ID" value="EUA68821.1"/>
    <property type="molecule type" value="Genomic_DNA"/>
</dbReference>
<name>X8DLC2_MYCXE</name>
<organism evidence="1">
    <name type="scientific">Mycobacterium xenopi 4042</name>
    <dbReference type="NCBI Taxonomy" id="1299334"/>
    <lineage>
        <taxon>Bacteria</taxon>
        <taxon>Bacillati</taxon>
        <taxon>Actinomycetota</taxon>
        <taxon>Actinomycetes</taxon>
        <taxon>Mycobacteriales</taxon>
        <taxon>Mycobacteriaceae</taxon>
        <taxon>Mycobacterium</taxon>
    </lineage>
</organism>
<gene>
    <name evidence="1" type="ORF">I553_2009</name>
</gene>
<reference evidence="1" key="1">
    <citation type="submission" date="2014-01" db="EMBL/GenBank/DDBJ databases">
        <authorList>
            <person name="Brown-Elliot B."/>
            <person name="Wallace R."/>
            <person name="Lenaerts A."/>
            <person name="Ordway D."/>
            <person name="DeGroote M.A."/>
            <person name="Parker T."/>
            <person name="Sizemore C."/>
            <person name="Tallon L.J."/>
            <person name="Sadzewicz L.K."/>
            <person name="Sengamalay N."/>
            <person name="Fraser C.M."/>
            <person name="Hine E."/>
            <person name="Shefchek K.A."/>
            <person name="Das S.P."/>
            <person name="Tettelin H."/>
        </authorList>
    </citation>
    <scope>NUCLEOTIDE SEQUENCE [LARGE SCALE GENOMIC DNA]</scope>
    <source>
        <strain evidence="1">4042</strain>
    </source>
</reference>
<sequence length="99" mass="11014">MEIDQRRGGSPSLAAGKTRTRRVAAFAQPYSGPGQAWLEMRVREAAGSGSHYEQRSIFYPHGIAGRIYWYVGLPLHRNRFRQVFRNVTARAAAAHGNGS</sequence>
<protein>
    <submittedName>
        <fullName evidence="1">Putative oxidoreductase</fullName>
    </submittedName>
</protein>
<dbReference type="InterPro" id="IPR021295">
    <property type="entry name" value="DUF2867"/>
</dbReference>
<evidence type="ECO:0000313" key="1">
    <source>
        <dbReference type="EMBL" id="EUA68821.1"/>
    </source>
</evidence>